<reference evidence="5 8" key="3">
    <citation type="submission" date="2019-06" db="EMBL/GenBank/DDBJ databases">
        <title>Whole genome shotgun sequence of Brevibacillus reuszeri NBRC 15719.</title>
        <authorList>
            <person name="Hosoyama A."/>
            <person name="Uohara A."/>
            <person name="Ohji S."/>
            <person name="Ichikawa N."/>
        </authorList>
    </citation>
    <scope>NUCLEOTIDE SEQUENCE [LARGE SCALE GENOMIC DNA]</scope>
    <source>
        <strain evidence="5 8">NBRC 15719</strain>
    </source>
</reference>
<dbReference type="Gene3D" id="1.10.10.10">
    <property type="entry name" value="Winged helix-like DNA-binding domain superfamily/Winged helix DNA-binding domain"/>
    <property type="match status" value="1"/>
</dbReference>
<dbReference type="EMBL" id="LGIQ01000002">
    <property type="protein sequence ID" value="KNB74496.1"/>
    <property type="molecule type" value="Genomic_DNA"/>
</dbReference>
<dbReference type="AlphaFoldDB" id="A0A0K9Z0P5"/>
<name>A0A0K9Z0P5_9BACL</name>
<accession>A0A0K9Z0P5</accession>
<dbReference type="Pfam" id="PF12802">
    <property type="entry name" value="MarR_2"/>
    <property type="match status" value="1"/>
</dbReference>
<dbReference type="SUPFAM" id="SSF46785">
    <property type="entry name" value="Winged helix' DNA-binding domain"/>
    <property type="match status" value="1"/>
</dbReference>
<dbReference type="InterPro" id="IPR023187">
    <property type="entry name" value="Tscrpt_reg_MarR-type_CS"/>
</dbReference>
<reference evidence="7" key="1">
    <citation type="submission" date="2015-07" db="EMBL/GenBank/DDBJ databases">
        <title>Genome sequencing project for genomic taxonomy and phylogenomics of Bacillus-like bacteria.</title>
        <authorList>
            <person name="Liu B."/>
            <person name="Wang J."/>
            <person name="Zhu Y."/>
            <person name="Liu G."/>
            <person name="Chen Q."/>
            <person name="Chen Z."/>
            <person name="Lan J."/>
            <person name="Che J."/>
            <person name="Ge C."/>
            <person name="Shi H."/>
            <person name="Pan Z."/>
            <person name="Liu X."/>
        </authorList>
    </citation>
    <scope>NUCLEOTIDE SEQUENCE [LARGE SCALE GENOMIC DNA]</scope>
    <source>
        <strain evidence="7">DSM 9887</strain>
    </source>
</reference>
<evidence type="ECO:0000313" key="5">
    <source>
        <dbReference type="EMBL" id="GED67884.1"/>
    </source>
</evidence>
<dbReference type="RefSeq" id="WP_049736741.1">
    <property type="nucleotide sequence ID" value="NZ_BJON01000006.1"/>
</dbReference>
<dbReference type="InterPro" id="IPR000835">
    <property type="entry name" value="HTH_MarR-typ"/>
</dbReference>
<dbReference type="PRINTS" id="PR00598">
    <property type="entry name" value="HTHMARR"/>
</dbReference>
<dbReference type="PROSITE" id="PS50995">
    <property type="entry name" value="HTH_MARR_2"/>
    <property type="match status" value="1"/>
</dbReference>
<dbReference type="GO" id="GO:0003700">
    <property type="term" value="F:DNA-binding transcription factor activity"/>
    <property type="evidence" value="ECO:0007669"/>
    <property type="project" value="InterPro"/>
</dbReference>
<keyword evidence="8" id="KW-1185">Reference proteome</keyword>
<dbReference type="PATRIC" id="fig|54915.3.peg.5566"/>
<reference evidence="6" key="2">
    <citation type="submission" date="2015-07" db="EMBL/GenBank/DDBJ databases">
        <title>MeaNS - Measles Nucleotide Surveillance Program.</title>
        <authorList>
            <person name="Tran T."/>
            <person name="Druce J."/>
        </authorList>
    </citation>
    <scope>NUCLEOTIDE SEQUENCE</scope>
    <source>
        <strain evidence="6">DSM 9887</strain>
    </source>
</reference>
<dbReference type="STRING" id="54915.ADS79_02055"/>
<feature type="domain" description="HTH marR-type" evidence="4">
    <location>
        <begin position="15"/>
        <end position="148"/>
    </location>
</feature>
<proteinExistence type="predicted"/>
<organism evidence="6 7">
    <name type="scientific">Brevibacillus reuszeri</name>
    <dbReference type="NCBI Taxonomy" id="54915"/>
    <lineage>
        <taxon>Bacteria</taxon>
        <taxon>Bacillati</taxon>
        <taxon>Bacillota</taxon>
        <taxon>Bacilli</taxon>
        <taxon>Bacillales</taxon>
        <taxon>Paenibacillaceae</taxon>
        <taxon>Brevibacillus</taxon>
    </lineage>
</organism>
<keyword evidence="3" id="KW-0804">Transcription</keyword>
<evidence type="ECO:0000313" key="8">
    <source>
        <dbReference type="Proteomes" id="UP000319578"/>
    </source>
</evidence>
<dbReference type="SMART" id="SM00347">
    <property type="entry name" value="HTH_MARR"/>
    <property type="match status" value="1"/>
</dbReference>
<dbReference type="EMBL" id="BJON01000006">
    <property type="protein sequence ID" value="GED67884.1"/>
    <property type="molecule type" value="Genomic_DNA"/>
</dbReference>
<dbReference type="OrthoDB" id="582199at2"/>
<dbReference type="GO" id="GO:0003677">
    <property type="term" value="F:DNA binding"/>
    <property type="evidence" value="ECO:0007669"/>
    <property type="project" value="UniProtKB-KW"/>
</dbReference>
<evidence type="ECO:0000256" key="2">
    <source>
        <dbReference type="ARBA" id="ARBA00023125"/>
    </source>
</evidence>
<evidence type="ECO:0000259" key="4">
    <source>
        <dbReference type="PROSITE" id="PS50995"/>
    </source>
</evidence>
<protein>
    <submittedName>
        <fullName evidence="6">MarR family transcriptional regulator</fullName>
    </submittedName>
</protein>
<keyword evidence="1" id="KW-0805">Transcription regulation</keyword>
<keyword evidence="2" id="KW-0238">DNA-binding</keyword>
<evidence type="ECO:0000256" key="3">
    <source>
        <dbReference type="ARBA" id="ARBA00023163"/>
    </source>
</evidence>
<dbReference type="Proteomes" id="UP000319578">
    <property type="component" value="Unassembled WGS sequence"/>
</dbReference>
<dbReference type="InterPro" id="IPR036388">
    <property type="entry name" value="WH-like_DNA-bd_sf"/>
</dbReference>
<dbReference type="PANTHER" id="PTHR42756:SF1">
    <property type="entry name" value="TRANSCRIPTIONAL REPRESSOR OF EMRAB OPERON"/>
    <property type="match status" value="1"/>
</dbReference>
<sequence>MTDKIKAYVNQPPLPTQTFFALVDATAELVGKSEKYWQSKGINGARIRVLVEIAKKGGRILPSLLAQNIGVTKANISILLTPLEQDGLIDRTSHPEDGRKTVISLTAEGQKLLLQHLPDNRQVVADALASLNEQELHQLLFLLGKIKRRED</sequence>
<comment type="caution">
    <text evidence="6">The sequence shown here is derived from an EMBL/GenBank/DDBJ whole genome shotgun (WGS) entry which is preliminary data.</text>
</comment>
<dbReference type="InterPro" id="IPR036390">
    <property type="entry name" value="WH_DNA-bd_sf"/>
</dbReference>
<dbReference type="PANTHER" id="PTHR42756">
    <property type="entry name" value="TRANSCRIPTIONAL REGULATOR, MARR"/>
    <property type="match status" value="1"/>
</dbReference>
<dbReference type="Proteomes" id="UP000036834">
    <property type="component" value="Unassembled WGS sequence"/>
</dbReference>
<evidence type="ECO:0000256" key="1">
    <source>
        <dbReference type="ARBA" id="ARBA00023015"/>
    </source>
</evidence>
<gene>
    <name evidence="6" type="ORF">ADS79_02055</name>
    <name evidence="5" type="ORF">BRE01_15860</name>
</gene>
<dbReference type="PROSITE" id="PS01117">
    <property type="entry name" value="HTH_MARR_1"/>
    <property type="match status" value="1"/>
</dbReference>
<evidence type="ECO:0000313" key="6">
    <source>
        <dbReference type="EMBL" id="KNB74496.1"/>
    </source>
</evidence>
<evidence type="ECO:0000313" key="7">
    <source>
        <dbReference type="Proteomes" id="UP000036834"/>
    </source>
</evidence>